<dbReference type="PANTHER" id="PTHR12537">
    <property type="entry name" value="RNA BINDING PROTEIN PUMILIO-RELATED"/>
    <property type="match status" value="1"/>
</dbReference>
<keyword evidence="5" id="KW-0812">Transmembrane</keyword>
<dbReference type="Gene3D" id="1.25.10.10">
    <property type="entry name" value="Leucine-rich Repeat Variant"/>
    <property type="match status" value="1"/>
</dbReference>
<comment type="caution">
    <text evidence="7">The sequence shown here is derived from an EMBL/GenBank/DDBJ whole genome shotgun (WGS) entry which is preliminary data.</text>
</comment>
<dbReference type="InterPro" id="IPR001313">
    <property type="entry name" value="Pumilio_RNA-bd_rpt"/>
</dbReference>
<protein>
    <recommendedName>
        <fullName evidence="6">PUM-HD domain-containing protein</fullName>
    </recommendedName>
</protein>
<dbReference type="Pfam" id="PF07990">
    <property type="entry name" value="NABP"/>
    <property type="match status" value="1"/>
</dbReference>
<evidence type="ECO:0000256" key="2">
    <source>
        <dbReference type="ARBA" id="ARBA00022845"/>
    </source>
</evidence>
<dbReference type="PANTHER" id="PTHR12537:SF12">
    <property type="entry name" value="MATERNAL PROTEIN PUMILIO"/>
    <property type="match status" value="1"/>
</dbReference>
<dbReference type="InterPro" id="IPR011989">
    <property type="entry name" value="ARM-like"/>
</dbReference>
<feature type="region of interest" description="Disordered" evidence="4">
    <location>
        <begin position="155"/>
        <end position="179"/>
    </location>
</feature>
<dbReference type="InterPro" id="IPR012940">
    <property type="entry name" value="NABP"/>
</dbReference>
<sequence>MEEALGFSMMATESPMKIPAVGLGNGKLEGFEMDMEVLLLQNQQQRRSRAAAALERERELNIFRSGSAPPTVEGARNAVGSIFGDPNFCDADLTGGFGPGGVLSEEELRLHPAYLSYYYSNENVNPRLPPPAISKEDWRVAQRFQASASTFGRIGDRRKNVGAGGADEGSSSSLYTRQHELPLRDVEEELADLRIGSLRNAPQKLSAEWGERGSDGLFGLPGIGLGARRKSFADVLQEELGNTLVSGHSLSRPASRNTFDSVMDPVGVSGSQLSQLQNGLETIDSLKSGTSSSNLVTAQNLGSSVVGSSLVRSVTPDPQFVRKSATPSLPAFGGRDKMPSNSASVHMTEHEDIQAALSGLTISRNKPKDKDNDVLRASHQEFVDKTDYPFNASNNHNTYLHQNMNNSQVDSLNISSVVGLSKKNGVAMSSLTKLASNGEISLPNNVKSAHAYPKVSTGQVILSGSCSPSQNTNVRNVDLAGSYASSLPMGQRLPSFVNSQLDAGGMEGQYITRNGSHTASGIQLPLNDPLFAHYQQLNDSAARLCDPSLGSHLIGSSQVDLSTYQKAYIQALLAQHKLQNGMSFLGKSGGSTYGYRGTPGFGFGMQYTPNPLSYSILSSLGSVSPPTDSDRSSRFPSMLRGSTGGSMGSWNAENSASMEGFASSLLEEFKSNKTRTFELSDIVDHVVEFRYSFWCSLFTFFFCYVNLMCLLIFASAFMLSADQHGSRFIQQKLETASVEEKNKIFPEVLPHARALMTDVFGNYVIQKFFEHGTESQRKQLAHQLTGHVLPLSLQMYGCRVIQKVCLLTPLHFVNSLLFQLFQAA</sequence>
<feature type="transmembrane region" description="Helical" evidence="5">
    <location>
        <begin position="691"/>
        <end position="719"/>
    </location>
</feature>
<keyword evidence="5" id="KW-0472">Membrane</keyword>
<feature type="domain" description="PUM-HD" evidence="6">
    <location>
        <begin position="661"/>
        <end position="824"/>
    </location>
</feature>
<feature type="non-terminal residue" evidence="7">
    <location>
        <position position="824"/>
    </location>
</feature>
<dbReference type="EMBL" id="NMUH01001001">
    <property type="protein sequence ID" value="MQL87740.1"/>
    <property type="molecule type" value="Genomic_DNA"/>
</dbReference>
<evidence type="ECO:0000256" key="4">
    <source>
        <dbReference type="SAM" id="MobiDB-lite"/>
    </source>
</evidence>
<dbReference type="InterPro" id="IPR033133">
    <property type="entry name" value="PUM-HD"/>
</dbReference>
<evidence type="ECO:0000256" key="1">
    <source>
        <dbReference type="ARBA" id="ARBA00022737"/>
    </source>
</evidence>
<dbReference type="Proteomes" id="UP000652761">
    <property type="component" value="Unassembled WGS sequence"/>
</dbReference>
<dbReference type="GO" id="GO:0003729">
    <property type="term" value="F:mRNA binding"/>
    <property type="evidence" value="ECO:0007669"/>
    <property type="project" value="TreeGrafter"/>
</dbReference>
<accession>A0A843V1P2</accession>
<keyword evidence="8" id="KW-1185">Reference proteome</keyword>
<dbReference type="PROSITE" id="PS50303">
    <property type="entry name" value="PUM_HD"/>
    <property type="match status" value="1"/>
</dbReference>
<reference evidence="7" key="1">
    <citation type="submission" date="2017-07" db="EMBL/GenBank/DDBJ databases">
        <title>Taro Niue Genome Assembly and Annotation.</title>
        <authorList>
            <person name="Atibalentja N."/>
            <person name="Keating K."/>
            <person name="Fields C.J."/>
        </authorList>
    </citation>
    <scope>NUCLEOTIDE SEQUENCE</scope>
    <source>
        <strain evidence="7">Niue_2</strain>
        <tissue evidence="7">Leaf</tissue>
    </source>
</reference>
<dbReference type="GO" id="GO:0006417">
    <property type="term" value="P:regulation of translation"/>
    <property type="evidence" value="ECO:0007669"/>
    <property type="project" value="UniProtKB-KW"/>
</dbReference>
<evidence type="ECO:0000256" key="5">
    <source>
        <dbReference type="SAM" id="Phobius"/>
    </source>
</evidence>
<feature type="repeat" description="Pumilio" evidence="3">
    <location>
        <begin position="783"/>
        <end position="819"/>
    </location>
</feature>
<dbReference type="AlphaFoldDB" id="A0A843V1P2"/>
<keyword evidence="1" id="KW-0677">Repeat</keyword>
<dbReference type="GO" id="GO:0005737">
    <property type="term" value="C:cytoplasm"/>
    <property type="evidence" value="ECO:0007669"/>
    <property type="project" value="TreeGrafter"/>
</dbReference>
<evidence type="ECO:0000313" key="8">
    <source>
        <dbReference type="Proteomes" id="UP000652761"/>
    </source>
</evidence>
<feature type="repeat" description="Pumilio" evidence="3">
    <location>
        <begin position="747"/>
        <end position="782"/>
    </location>
</feature>
<evidence type="ECO:0000313" key="7">
    <source>
        <dbReference type="EMBL" id="MQL87740.1"/>
    </source>
</evidence>
<proteinExistence type="predicted"/>
<feature type="repeat" description="Pumilio" evidence="3">
    <location>
        <begin position="710"/>
        <end position="746"/>
    </location>
</feature>
<evidence type="ECO:0000256" key="3">
    <source>
        <dbReference type="PROSITE-ProRule" id="PRU00317"/>
    </source>
</evidence>
<feature type="region of interest" description="Disordered" evidence="4">
    <location>
        <begin position="321"/>
        <end position="342"/>
    </location>
</feature>
<dbReference type="PROSITE" id="PS50302">
    <property type="entry name" value="PUM"/>
    <property type="match status" value="3"/>
</dbReference>
<dbReference type="Pfam" id="PF00806">
    <property type="entry name" value="PUF"/>
    <property type="match status" value="3"/>
</dbReference>
<name>A0A843V1P2_COLES</name>
<dbReference type="OrthoDB" id="668540at2759"/>
<evidence type="ECO:0000259" key="6">
    <source>
        <dbReference type="PROSITE" id="PS50303"/>
    </source>
</evidence>
<dbReference type="InterPro" id="IPR016024">
    <property type="entry name" value="ARM-type_fold"/>
</dbReference>
<dbReference type="SMART" id="SM00025">
    <property type="entry name" value="Pumilio"/>
    <property type="match status" value="3"/>
</dbReference>
<dbReference type="SUPFAM" id="SSF48371">
    <property type="entry name" value="ARM repeat"/>
    <property type="match status" value="1"/>
</dbReference>
<keyword evidence="2" id="KW-0810">Translation regulation</keyword>
<organism evidence="7 8">
    <name type="scientific">Colocasia esculenta</name>
    <name type="common">Wild taro</name>
    <name type="synonym">Arum esculentum</name>
    <dbReference type="NCBI Taxonomy" id="4460"/>
    <lineage>
        <taxon>Eukaryota</taxon>
        <taxon>Viridiplantae</taxon>
        <taxon>Streptophyta</taxon>
        <taxon>Embryophyta</taxon>
        <taxon>Tracheophyta</taxon>
        <taxon>Spermatophyta</taxon>
        <taxon>Magnoliopsida</taxon>
        <taxon>Liliopsida</taxon>
        <taxon>Araceae</taxon>
        <taxon>Aroideae</taxon>
        <taxon>Colocasieae</taxon>
        <taxon>Colocasia</taxon>
    </lineage>
</organism>
<keyword evidence="5" id="KW-1133">Transmembrane helix</keyword>
<gene>
    <name evidence="7" type="ORF">Taro_020278</name>
</gene>